<evidence type="ECO:0000256" key="1">
    <source>
        <dbReference type="SAM" id="SignalP"/>
    </source>
</evidence>
<dbReference type="Proteomes" id="UP000284123">
    <property type="component" value="Unassembled WGS sequence"/>
</dbReference>
<accession>A0A8B3GIT4</accession>
<organism evidence="2 3">
    <name type="scientific">Lacticaseibacillus paracasei</name>
    <name type="common">Lactobacillus paracasei</name>
    <dbReference type="NCBI Taxonomy" id="1597"/>
    <lineage>
        <taxon>Bacteria</taxon>
        <taxon>Bacillati</taxon>
        <taxon>Bacillota</taxon>
        <taxon>Bacilli</taxon>
        <taxon>Lactobacillales</taxon>
        <taxon>Lactobacillaceae</taxon>
        <taxon>Lacticaseibacillus</taxon>
    </lineage>
</organism>
<keyword evidence="1" id="KW-0732">Signal</keyword>
<name>A0A8B3GIT4_LACPA</name>
<evidence type="ECO:0000313" key="2">
    <source>
        <dbReference type="EMBL" id="RNE26451.1"/>
    </source>
</evidence>
<protein>
    <recommendedName>
        <fullName evidence="4">Surface layer protein A domain-containing protein</fullName>
    </recommendedName>
</protein>
<feature type="signal peptide" evidence="1">
    <location>
        <begin position="1"/>
        <end position="21"/>
    </location>
</feature>
<feature type="chain" id="PRO_5032787082" description="Surface layer protein A domain-containing protein" evidence="1">
    <location>
        <begin position="22"/>
        <end position="195"/>
    </location>
</feature>
<proteinExistence type="predicted"/>
<comment type="caution">
    <text evidence="2">The sequence shown here is derived from an EMBL/GenBank/DDBJ whole genome shotgun (WGS) entry which is preliminary data.</text>
</comment>
<dbReference type="EMBL" id="LKGI01000104">
    <property type="protein sequence ID" value="RNE26451.1"/>
    <property type="molecule type" value="Genomic_DNA"/>
</dbReference>
<dbReference type="AlphaFoldDB" id="A0A8B3GIT4"/>
<reference evidence="2 3" key="1">
    <citation type="journal article" date="2018" name="Front. Microbiol.">
        <title>Conversion of Methionine to Cysteine in Lactobacillus paracasei Depends on the Highly Mobile cysK-ctl-cysE Gene Cluster.</title>
        <authorList>
            <person name="Wuthrich D."/>
            <person name="Irmler S."/>
            <person name="Berthoud H."/>
            <person name="Guggenbuhl B."/>
            <person name="Eugster E."/>
            <person name="Bruggmann R."/>
        </authorList>
    </citation>
    <scope>NUCLEOTIDE SEQUENCE [LARGE SCALE GENOMIC DNA]</scope>
    <source>
        <strain evidence="2 3">FAM6012</strain>
    </source>
</reference>
<dbReference type="RefSeq" id="WP_049166437.1">
    <property type="nucleotide sequence ID" value="NZ_CP094331.1"/>
</dbReference>
<sequence>MKKVAILGVSLTLLFGLNVGAIVPVTASATGPNVTQQEPSQSMTTKANNALTAPTTDPLSSPQEYGETVIFDKNGNVVPMTELQNKPSLQPRSATQPTTVKYLSKGQSYWSEDFSASGMRYGGYMFTLSGTKNVHVTANKGAFTIYFTDRPEANAVVRTGYLTPSGSPYRIVTDQWFYFGVNNPISGQNYYLQAY</sequence>
<evidence type="ECO:0000313" key="3">
    <source>
        <dbReference type="Proteomes" id="UP000284123"/>
    </source>
</evidence>
<evidence type="ECO:0008006" key="4">
    <source>
        <dbReference type="Google" id="ProtNLM"/>
    </source>
</evidence>
<gene>
    <name evidence="2" type="ORF">FAM6012_02831</name>
</gene>